<dbReference type="GO" id="GO:0008408">
    <property type="term" value="F:3'-5' exonuclease activity"/>
    <property type="evidence" value="ECO:0007669"/>
    <property type="project" value="InterPro"/>
</dbReference>
<evidence type="ECO:0000313" key="3">
    <source>
        <dbReference type="Proteomes" id="UP000016900"/>
    </source>
</evidence>
<evidence type="ECO:0000256" key="1">
    <source>
        <dbReference type="PIRNR" id="PIRNR029225"/>
    </source>
</evidence>
<name>U3U9H8_9GAMM</name>
<dbReference type="STRING" id="1235990.BMSBPS_0141"/>
<gene>
    <name evidence="2" type="ORF">HHS_05180</name>
</gene>
<dbReference type="SUPFAM" id="SSF102220">
    <property type="entry name" value="DNA polymerase III psi subunit"/>
    <property type="match status" value="1"/>
</dbReference>
<dbReference type="InterPro" id="IPR004615">
    <property type="entry name" value="DNA_pol_III_psi"/>
</dbReference>
<dbReference type="OrthoDB" id="5682636at2"/>
<proteinExistence type="predicted"/>
<comment type="function">
    <text evidence="1">Part of the beta sliding clamp loading complex, which hydrolyzes ATP to load the beta clamp onto primed DNA to form the DNA replication pre-initiation complex. DNA polymerase III is a complex, multichain enzyme responsible for most of the replicative synthesis in bacteria. This DNA polymerase also exhibits 3' to 5' exonuclease activity.</text>
</comment>
<keyword evidence="1" id="KW-0808">Transferase</keyword>
<dbReference type="PATRIC" id="fig|1235990.3.peg.514"/>
<dbReference type="InterPro" id="IPR036654">
    <property type="entry name" value="DNA_pol_III_psi_sf"/>
</dbReference>
<keyword evidence="3" id="KW-1185">Reference proteome</keyword>
<dbReference type="RefSeq" id="WP_022564507.1">
    <property type="nucleotide sequence ID" value="NZ_CP010907.1"/>
</dbReference>
<sequence>MNSRRYWIIQQTGITQYQLRFPCLLKNNNTIYLIPSAQLILVTEHILILEEPLVKDVLQALNFQNKDVIVLLPNQLVMLPVKVNCCAWLLGFESDHCFNGIKFTTASFNVFSNSSKQKRDLWKQICNYLNNNLK</sequence>
<dbReference type="GO" id="GO:0006260">
    <property type="term" value="P:DNA replication"/>
    <property type="evidence" value="ECO:0007669"/>
    <property type="project" value="UniProtKB-KW"/>
</dbReference>
<protein>
    <recommendedName>
        <fullName evidence="1">DNA polymerase III subunit psi</fullName>
    </recommendedName>
</protein>
<keyword evidence="1" id="KW-0235">DNA replication</keyword>
<dbReference type="eggNOG" id="COG3050">
    <property type="taxonomic scope" value="Bacteria"/>
</dbReference>
<dbReference type="KEGG" id="pck:BMSBPS_0141"/>
<reference evidence="2 3" key="1">
    <citation type="submission" date="2012-10" db="EMBL/GenBank/DDBJ databases">
        <title>Genome sequence of the symbiont of the pentatomidae stink bug Halyomorpha halys.</title>
        <authorList>
            <person name="Kobayashi H."/>
            <person name="Fujii-Muramatsu R."/>
            <person name="Takeishi K."/>
            <person name="Noda H."/>
        </authorList>
    </citation>
    <scope>NUCLEOTIDE SEQUENCE [LARGE SCALE GENOMIC DNA]</scope>
</reference>
<keyword evidence="1" id="KW-0548">Nucleotidyltransferase</keyword>
<evidence type="ECO:0000313" key="2">
    <source>
        <dbReference type="EMBL" id="BAO00488.1"/>
    </source>
</evidence>
<dbReference type="Pfam" id="PF03603">
    <property type="entry name" value="DNA_III_psi"/>
    <property type="match status" value="1"/>
</dbReference>
<dbReference type="PIRSF" id="PIRSF029225">
    <property type="entry name" value="DNA_pol_III_psi"/>
    <property type="match status" value="1"/>
</dbReference>
<dbReference type="AlphaFoldDB" id="U3U9H8"/>
<dbReference type="Proteomes" id="UP000016900">
    <property type="component" value="Chromosome"/>
</dbReference>
<accession>U3U9H8</accession>
<organism evidence="2 3">
    <name type="scientific">Candidatus Pantoea carbekii</name>
    <dbReference type="NCBI Taxonomy" id="1235990"/>
    <lineage>
        <taxon>Bacteria</taxon>
        <taxon>Pseudomonadati</taxon>
        <taxon>Pseudomonadota</taxon>
        <taxon>Gammaproteobacteria</taxon>
        <taxon>Enterobacterales</taxon>
        <taxon>Erwiniaceae</taxon>
        <taxon>Pantoea</taxon>
    </lineage>
</organism>
<dbReference type="GO" id="GO:0003887">
    <property type="term" value="F:DNA-directed DNA polymerase activity"/>
    <property type="evidence" value="ECO:0007669"/>
    <property type="project" value="UniProtKB-KW"/>
</dbReference>
<dbReference type="Gene3D" id="3.40.50.10220">
    <property type="entry name" value="DNA polymerase III, psi subunit"/>
    <property type="match status" value="1"/>
</dbReference>
<dbReference type="KEGG" id="hhs:HHS_05180"/>
<dbReference type="EMBL" id="AP012554">
    <property type="protein sequence ID" value="BAO00488.1"/>
    <property type="molecule type" value="Genomic_DNA"/>
</dbReference>
<keyword evidence="1" id="KW-0239">DNA-directed DNA polymerase</keyword>